<reference evidence="2" key="1">
    <citation type="journal article" date="2019" name="Sci. Rep.">
        <title>Draft genome of Tanacetum cinerariifolium, the natural source of mosquito coil.</title>
        <authorList>
            <person name="Yamashiro T."/>
            <person name="Shiraishi A."/>
            <person name="Satake H."/>
            <person name="Nakayama K."/>
        </authorList>
    </citation>
    <scope>NUCLEOTIDE SEQUENCE</scope>
</reference>
<sequence>HLESDISKKQKVDENVEPAIDDYEEHRKCIEIVPDDGVEVLIEASPISSRSPTTIDYKIHKEGKKNYFKIIKADGN</sequence>
<feature type="region of interest" description="Disordered" evidence="1">
    <location>
        <begin position="1"/>
        <end position="20"/>
    </location>
</feature>
<proteinExistence type="predicted"/>
<protein>
    <submittedName>
        <fullName evidence="2">Uncharacterized protein</fullName>
    </submittedName>
</protein>
<organism evidence="2">
    <name type="scientific">Tanacetum cinerariifolium</name>
    <name type="common">Dalmatian daisy</name>
    <name type="synonym">Chrysanthemum cinerariifolium</name>
    <dbReference type="NCBI Taxonomy" id="118510"/>
    <lineage>
        <taxon>Eukaryota</taxon>
        <taxon>Viridiplantae</taxon>
        <taxon>Streptophyta</taxon>
        <taxon>Embryophyta</taxon>
        <taxon>Tracheophyta</taxon>
        <taxon>Spermatophyta</taxon>
        <taxon>Magnoliopsida</taxon>
        <taxon>eudicotyledons</taxon>
        <taxon>Gunneridae</taxon>
        <taxon>Pentapetalae</taxon>
        <taxon>asterids</taxon>
        <taxon>campanulids</taxon>
        <taxon>Asterales</taxon>
        <taxon>Asteraceae</taxon>
        <taxon>Asteroideae</taxon>
        <taxon>Anthemideae</taxon>
        <taxon>Anthemidinae</taxon>
        <taxon>Tanacetum</taxon>
    </lineage>
</organism>
<comment type="caution">
    <text evidence="2">The sequence shown here is derived from an EMBL/GenBank/DDBJ whole genome shotgun (WGS) entry which is preliminary data.</text>
</comment>
<evidence type="ECO:0000313" key="2">
    <source>
        <dbReference type="EMBL" id="GFD52773.1"/>
    </source>
</evidence>
<name>A0A699X125_TANCI</name>
<accession>A0A699X125</accession>
<feature type="compositionally biased region" description="Basic and acidic residues" evidence="1">
    <location>
        <begin position="1"/>
        <end position="14"/>
    </location>
</feature>
<feature type="non-terminal residue" evidence="2">
    <location>
        <position position="1"/>
    </location>
</feature>
<dbReference type="AlphaFoldDB" id="A0A699X125"/>
<gene>
    <name evidence="2" type="ORF">Tci_924742</name>
</gene>
<feature type="non-terminal residue" evidence="2">
    <location>
        <position position="76"/>
    </location>
</feature>
<evidence type="ECO:0000256" key="1">
    <source>
        <dbReference type="SAM" id="MobiDB-lite"/>
    </source>
</evidence>
<dbReference type="EMBL" id="BKCJ011786211">
    <property type="protein sequence ID" value="GFD52773.1"/>
    <property type="molecule type" value="Genomic_DNA"/>
</dbReference>